<evidence type="ECO:0000256" key="2">
    <source>
        <dbReference type="SAM" id="SignalP"/>
    </source>
</evidence>
<feature type="chain" id="PRO_5045726721" evidence="2">
    <location>
        <begin position="24"/>
        <end position="511"/>
    </location>
</feature>
<proteinExistence type="predicted"/>
<feature type="compositionally biased region" description="Polar residues" evidence="1">
    <location>
        <begin position="330"/>
        <end position="343"/>
    </location>
</feature>
<protein>
    <submittedName>
        <fullName evidence="3">Uncharacterized protein</fullName>
    </submittedName>
</protein>
<reference evidence="3 4" key="1">
    <citation type="submission" date="2023-07" db="EMBL/GenBank/DDBJ databases">
        <authorList>
            <person name="Girao M."/>
            <person name="Carvalho M.F."/>
        </authorList>
    </citation>
    <scope>NUCLEOTIDE SEQUENCE [LARGE SCALE GENOMIC DNA]</scope>
    <source>
        <strain evidence="3 4">66/93</strain>
    </source>
</reference>
<dbReference type="RefSeq" id="WP_330159719.1">
    <property type="nucleotide sequence ID" value="NZ_JAUUCC010000052.1"/>
</dbReference>
<feature type="signal peptide" evidence="2">
    <location>
        <begin position="1"/>
        <end position="23"/>
    </location>
</feature>
<organism evidence="3 4">
    <name type="scientific">Nocardiopsis tropica</name>
    <dbReference type="NCBI Taxonomy" id="109330"/>
    <lineage>
        <taxon>Bacteria</taxon>
        <taxon>Bacillati</taxon>
        <taxon>Actinomycetota</taxon>
        <taxon>Actinomycetes</taxon>
        <taxon>Streptosporangiales</taxon>
        <taxon>Nocardiopsidaceae</taxon>
        <taxon>Nocardiopsis</taxon>
    </lineage>
</organism>
<gene>
    <name evidence="3" type="ORF">Q8A49_19615</name>
</gene>
<sequence>MRKHHTGWVALFCAAAIATSGLVGVPAASADARDGGGLSWPLVRQGTSSYSLDGFEIAYLPPGLERYGIHASSTTDRQGVRQSQISWVQGPDQLYGRVSVIRSERVQELDDLRESRYTHLADKGLERLAAGEGFGREAYLSESTGDLFWLERPGVAVITHLQPERWDRGELLEMAGSVTEESGSPEAPAAEVPEAPAEEAPAAEAPAEEAPAEEAPAEEAPAEEAPAEEAPAEEAPAEEAPAEEAPAEEVSAEEAAQQVEPAAGEPAEQAPATEAGSTGEAGAPAEEAPADGAVEAAPVADPGAQQAPGAAEAPDGGAQEAVDQEPAGSPAQTPDETPAQTPADTPVAAELPEGAEARRVEECVVDRFVDFGSGATEPVGARLPLAEGEFVEQALTKDQLTAEDRDRLLATVWNHGEEGAKTGAVDHCAGELRLDPVQVEGVIGAVVERAGDLLQKPAQEPAQEAAPAVEQVSDGSDAQEGAGAEPVDPVDAQEWEQMWASLPWKFEAGSA</sequence>
<accession>A0ABU7KTU8</accession>
<comment type="caution">
    <text evidence="3">The sequence shown here is derived from an EMBL/GenBank/DDBJ whole genome shotgun (WGS) entry which is preliminary data.</text>
</comment>
<feature type="compositionally biased region" description="Acidic residues" evidence="1">
    <location>
        <begin position="206"/>
        <end position="252"/>
    </location>
</feature>
<feature type="compositionally biased region" description="Low complexity" evidence="1">
    <location>
        <begin position="458"/>
        <end position="472"/>
    </location>
</feature>
<feature type="compositionally biased region" description="Low complexity" evidence="1">
    <location>
        <begin position="180"/>
        <end position="205"/>
    </location>
</feature>
<feature type="compositionally biased region" description="Low complexity" evidence="1">
    <location>
        <begin position="253"/>
        <end position="321"/>
    </location>
</feature>
<feature type="region of interest" description="Disordered" evidence="1">
    <location>
        <begin position="177"/>
        <end position="357"/>
    </location>
</feature>
<feature type="region of interest" description="Disordered" evidence="1">
    <location>
        <begin position="458"/>
        <end position="493"/>
    </location>
</feature>
<evidence type="ECO:0000313" key="4">
    <source>
        <dbReference type="Proteomes" id="UP001348641"/>
    </source>
</evidence>
<dbReference type="Proteomes" id="UP001348641">
    <property type="component" value="Unassembled WGS sequence"/>
</dbReference>
<name>A0ABU7KTU8_9ACTN</name>
<keyword evidence="2" id="KW-0732">Signal</keyword>
<dbReference type="EMBL" id="JAUUCC010000052">
    <property type="protein sequence ID" value="MEE2052713.1"/>
    <property type="molecule type" value="Genomic_DNA"/>
</dbReference>
<evidence type="ECO:0000313" key="3">
    <source>
        <dbReference type="EMBL" id="MEE2052713.1"/>
    </source>
</evidence>
<evidence type="ECO:0000256" key="1">
    <source>
        <dbReference type="SAM" id="MobiDB-lite"/>
    </source>
</evidence>